<dbReference type="AlphaFoldDB" id="A0A8H7TIU4"/>
<dbReference type="InterPro" id="IPR042855">
    <property type="entry name" value="V_SNARE_CC"/>
</dbReference>
<dbReference type="PRINTS" id="PR00219">
    <property type="entry name" value="SYNAPTOBREVN"/>
</dbReference>
<evidence type="ECO:0000256" key="1">
    <source>
        <dbReference type="PROSITE-ProRule" id="PRU00290"/>
    </source>
</evidence>
<dbReference type="InterPro" id="IPR001388">
    <property type="entry name" value="Synaptobrevin-like"/>
</dbReference>
<sequence>MAEVLAAIGIVASVAQLADYGFKLSLKLYTFSSTVSSASDSIKSLSSDVSLTSTVLQELCLIIKSDEESHVVSGTAIHATSHTVKDCLAVFEQLDEALDKSMKGMEEKGGKRVMERLKWPFKQPKMDLLRGNLDRLKASLTLMLQVLSYARDVSSLKAEQSSLVYQKHLIESLARSERDMKRKFLNMERALEYEALDCDFYSTMNTSVHISTSRDLSTSSDFTAKNKLVDRSLHKNVEPKSFSIEAIAPPPVKPRALIGELLLCFQLLNDILGYHLAVSKLSDIAALGYDDLRRALVRVQDQEFRRLEAQHMEAPIYVRAEAVKNLQTRLRELARAGFLSKRETISKEDLGTGPGRFMESEKDTASFIGSAQSERHEHPLPVNLEEAIPYDPYIPRPSMTNSSSSDSRTAAIQAEIDSTVGIMRDNINKVSERGDRLDSLQDKTDNLPVSAQGFRRGANRVRKAQWRVSKHSDPLSAIGWLGMVGAEAVKGVGTGVVNASKGIGEAIYNAGEKVLVGVEGQVECEEYNDEFPSSPVRIVGGRFEDAEDYGDEKRDAEEDNIGDESIEVGNIVDDLLAQWTTLSAQDQDVESPAGSE</sequence>
<accession>A0A8H7TIU4</accession>
<gene>
    <name evidence="3" type="ORF">IFR04_006868</name>
</gene>
<organism evidence="3 4">
    <name type="scientific">Cadophora malorum</name>
    <dbReference type="NCBI Taxonomy" id="108018"/>
    <lineage>
        <taxon>Eukaryota</taxon>
        <taxon>Fungi</taxon>
        <taxon>Dikarya</taxon>
        <taxon>Ascomycota</taxon>
        <taxon>Pezizomycotina</taxon>
        <taxon>Leotiomycetes</taxon>
        <taxon>Helotiales</taxon>
        <taxon>Ploettnerulaceae</taxon>
        <taxon>Cadophora</taxon>
    </lineage>
</organism>
<evidence type="ECO:0000313" key="3">
    <source>
        <dbReference type="EMBL" id="KAG4420017.1"/>
    </source>
</evidence>
<keyword evidence="4" id="KW-1185">Reference proteome</keyword>
<dbReference type="PROSITE" id="PS00417">
    <property type="entry name" value="SYNAPTOBREVIN"/>
    <property type="match status" value="1"/>
</dbReference>
<dbReference type="Pfam" id="PF00957">
    <property type="entry name" value="Synaptobrevin"/>
    <property type="match status" value="1"/>
</dbReference>
<dbReference type="Proteomes" id="UP000664132">
    <property type="component" value="Unassembled WGS sequence"/>
</dbReference>
<dbReference type="PROSITE" id="PS50892">
    <property type="entry name" value="V_SNARE"/>
    <property type="match status" value="1"/>
</dbReference>
<evidence type="ECO:0000313" key="4">
    <source>
        <dbReference type="Proteomes" id="UP000664132"/>
    </source>
</evidence>
<dbReference type="SUPFAM" id="SSF58038">
    <property type="entry name" value="SNARE fusion complex"/>
    <property type="match status" value="1"/>
</dbReference>
<dbReference type="PANTHER" id="PTHR36167:SF4">
    <property type="entry name" value="FUNGAL N-TERMINAL DOMAIN-CONTAINING PROTEIN"/>
    <property type="match status" value="1"/>
</dbReference>
<protein>
    <recommendedName>
        <fullName evidence="2">V-SNARE coiled-coil homology domain-containing protein</fullName>
    </recommendedName>
</protein>
<dbReference type="PANTHER" id="PTHR36167">
    <property type="entry name" value="C2H2 FINGER DOMAIN TRANSCRIPTION FACTOR (EUROFUNG)-RELATED"/>
    <property type="match status" value="1"/>
</dbReference>
<comment type="caution">
    <text evidence="3">The sequence shown here is derived from an EMBL/GenBank/DDBJ whole genome shotgun (WGS) entry which is preliminary data.</text>
</comment>
<name>A0A8H7TIU4_9HELO</name>
<dbReference type="GO" id="GO:0006355">
    <property type="term" value="P:regulation of DNA-templated transcription"/>
    <property type="evidence" value="ECO:0007669"/>
    <property type="project" value="InterPro"/>
</dbReference>
<dbReference type="Gene3D" id="1.20.5.110">
    <property type="match status" value="1"/>
</dbReference>
<keyword evidence="1" id="KW-0175">Coiled coil</keyword>
<dbReference type="GO" id="GO:0016192">
    <property type="term" value="P:vesicle-mediated transport"/>
    <property type="evidence" value="ECO:0007669"/>
    <property type="project" value="InterPro"/>
</dbReference>
<proteinExistence type="predicted"/>
<dbReference type="OrthoDB" id="5431013at2759"/>
<evidence type="ECO:0000259" key="2">
    <source>
        <dbReference type="PROSITE" id="PS50892"/>
    </source>
</evidence>
<dbReference type="EMBL" id="JAFJYH010000093">
    <property type="protein sequence ID" value="KAG4420017.1"/>
    <property type="molecule type" value="Genomic_DNA"/>
</dbReference>
<reference evidence="3" key="1">
    <citation type="submission" date="2021-02" db="EMBL/GenBank/DDBJ databases">
        <title>Genome sequence Cadophora malorum strain M34.</title>
        <authorList>
            <person name="Stefanovic E."/>
            <person name="Vu D."/>
            <person name="Scully C."/>
            <person name="Dijksterhuis J."/>
            <person name="Roader J."/>
            <person name="Houbraken J."/>
        </authorList>
    </citation>
    <scope>NUCLEOTIDE SEQUENCE</scope>
    <source>
        <strain evidence="3">M34</strain>
    </source>
</reference>
<dbReference type="InterPro" id="IPR039327">
    <property type="entry name" value="CON7-like"/>
</dbReference>
<feature type="domain" description="V-SNARE coiled-coil homology" evidence="2">
    <location>
        <begin position="408"/>
        <end position="467"/>
    </location>
</feature>
<dbReference type="CDD" id="cd15874">
    <property type="entry name" value="R-SNARE_Snc1"/>
    <property type="match status" value="1"/>
</dbReference>
<dbReference type="GO" id="GO:0016020">
    <property type="term" value="C:membrane"/>
    <property type="evidence" value="ECO:0007669"/>
    <property type="project" value="InterPro"/>
</dbReference>